<sequence length="255" mass="28761">MIDRDSLKYTDDVIATLQSGNAIWYIANALNIPAEDVEHHYNEVVGLAHKGTVLPLSGAVSFELNDDTPKKRGLARRMSNPRIPFNESYYSARSDNGEWYTPPDVVERVRRALGGTIDLDPFSCDVAQDIVQATHYFTRERDAMLYDWPVGHTLFANPPYGRGIIGKCVTKIVREFPHSWHTGIILVNNATDTGWFHQLARMSSAACIFGQRIQFKQPQDVTVDRNTRGQIALYIGNNPDLFTSSFYDVGLIAYF</sequence>
<reference evidence="1" key="1">
    <citation type="submission" date="2020-04" db="EMBL/GenBank/DDBJ databases">
        <authorList>
            <person name="Chiriac C."/>
            <person name="Salcher M."/>
            <person name="Ghai R."/>
            <person name="Kavagutti S V."/>
        </authorList>
    </citation>
    <scope>NUCLEOTIDE SEQUENCE</scope>
</reference>
<dbReference type="GO" id="GO:0009307">
    <property type="term" value="P:DNA restriction-modification system"/>
    <property type="evidence" value="ECO:0007669"/>
    <property type="project" value="InterPro"/>
</dbReference>
<dbReference type="GO" id="GO:0032259">
    <property type="term" value="P:methylation"/>
    <property type="evidence" value="ECO:0007669"/>
    <property type="project" value="UniProtKB-KW"/>
</dbReference>
<dbReference type="InterPro" id="IPR008593">
    <property type="entry name" value="Dam_MeTrfase"/>
</dbReference>
<gene>
    <name evidence="1" type="ORF">UFOVP698_44</name>
</gene>
<protein>
    <submittedName>
        <fullName evidence="1">Phage_N6A_met, phage N-6-adenine-methyltransferase</fullName>
    </submittedName>
</protein>
<keyword evidence="1" id="KW-0808">Transferase</keyword>
<evidence type="ECO:0000313" key="1">
    <source>
        <dbReference type="EMBL" id="CAB4158949.1"/>
    </source>
</evidence>
<name>A0A6J5NI38_9CAUD</name>
<accession>A0A6J5NI38</accession>
<keyword evidence="1" id="KW-0489">Methyltransferase</keyword>
<dbReference type="Pfam" id="PF05869">
    <property type="entry name" value="Dam"/>
    <property type="match status" value="1"/>
</dbReference>
<proteinExistence type="predicted"/>
<organism evidence="1">
    <name type="scientific">uncultured Caudovirales phage</name>
    <dbReference type="NCBI Taxonomy" id="2100421"/>
    <lineage>
        <taxon>Viruses</taxon>
        <taxon>Duplodnaviria</taxon>
        <taxon>Heunggongvirae</taxon>
        <taxon>Uroviricota</taxon>
        <taxon>Caudoviricetes</taxon>
        <taxon>Peduoviridae</taxon>
        <taxon>Maltschvirus</taxon>
        <taxon>Maltschvirus maltsch</taxon>
    </lineage>
</organism>
<dbReference type="GO" id="GO:0003677">
    <property type="term" value="F:DNA binding"/>
    <property type="evidence" value="ECO:0007669"/>
    <property type="project" value="InterPro"/>
</dbReference>
<dbReference type="GO" id="GO:0009007">
    <property type="term" value="F:site-specific DNA-methyltransferase (adenine-specific) activity"/>
    <property type="evidence" value="ECO:0007669"/>
    <property type="project" value="InterPro"/>
</dbReference>
<dbReference type="EMBL" id="LR796678">
    <property type="protein sequence ID" value="CAB4158949.1"/>
    <property type="molecule type" value="Genomic_DNA"/>
</dbReference>